<protein>
    <recommendedName>
        <fullName evidence="4">Germination protease</fullName>
        <ecNumber evidence="4">3.4.24.78</ecNumber>
    </recommendedName>
    <alternativeName>
        <fullName evidence="4">GPR endopeptidase</fullName>
    </alternativeName>
    <alternativeName>
        <fullName evidence="4">Germination proteinase</fullName>
    </alternativeName>
    <alternativeName>
        <fullName evidence="4">Spore protease</fullName>
    </alternativeName>
</protein>
<dbReference type="AlphaFoldDB" id="A0A0L6VZH9"/>
<dbReference type="HAMAP" id="MF_00626">
    <property type="entry name" value="Germination_prot"/>
    <property type="match status" value="1"/>
</dbReference>
<comment type="PTM">
    <text evidence="4">Autoproteolytically processed. The inactive tetrameric zymogen termed p46 autoprocesses to a smaller form termed p41, which is active only during spore germination.</text>
</comment>
<evidence type="ECO:0000256" key="2">
    <source>
        <dbReference type="ARBA" id="ARBA00022801"/>
    </source>
</evidence>
<evidence type="ECO:0000256" key="1">
    <source>
        <dbReference type="ARBA" id="ARBA00022670"/>
    </source>
</evidence>
<keyword evidence="3 4" id="KW-0865">Zymogen</keyword>
<dbReference type="EMBL" id="LGTE01000027">
    <property type="protein sequence ID" value="KNZ68548.1"/>
    <property type="molecule type" value="Genomic_DNA"/>
</dbReference>
<comment type="function">
    <text evidence="4">Initiates the rapid degradation of small, acid-soluble proteins during spore germination.</text>
</comment>
<keyword evidence="1 4" id="KW-0645">Protease</keyword>
<accession>A0A0L6VZH9</accession>
<proteinExistence type="inferred from homology"/>
<dbReference type="NCBIfam" id="TIGR01441">
    <property type="entry name" value="GPR"/>
    <property type="match status" value="1"/>
</dbReference>
<evidence type="ECO:0000256" key="3">
    <source>
        <dbReference type="ARBA" id="ARBA00023145"/>
    </source>
</evidence>
<dbReference type="PIRSF" id="PIRSF019549">
    <property type="entry name" value="Peptidase_A25"/>
    <property type="match status" value="1"/>
</dbReference>
<organism evidence="5 6">
    <name type="scientific">Thermincola ferriacetica</name>
    <dbReference type="NCBI Taxonomy" id="281456"/>
    <lineage>
        <taxon>Bacteria</taxon>
        <taxon>Bacillati</taxon>
        <taxon>Bacillota</taxon>
        <taxon>Clostridia</taxon>
        <taxon>Eubacteriales</taxon>
        <taxon>Thermincolaceae</taxon>
        <taxon>Thermincola</taxon>
    </lineage>
</organism>
<dbReference type="Gene3D" id="3.40.50.1450">
    <property type="entry name" value="HybD-like"/>
    <property type="match status" value="1"/>
</dbReference>
<feature type="chain" id="PRO_5023421165" description="Germination protease" evidence="4">
    <location>
        <begin position="16"/>
        <end position="328"/>
    </location>
</feature>
<name>A0A0L6VZH9_9FIRM</name>
<dbReference type="Pfam" id="PF03418">
    <property type="entry name" value="Peptidase_A25"/>
    <property type="match status" value="2"/>
</dbReference>
<gene>
    <name evidence="4" type="primary">gpr</name>
    <name evidence="5" type="ORF">Tfer_2877</name>
</gene>
<comment type="caution">
    <text evidence="5">The sequence shown here is derived from an EMBL/GenBank/DDBJ whole genome shotgun (WGS) entry which is preliminary data.</text>
</comment>
<comment type="catalytic activity">
    <reaction evidence="4">
        <text>Endopeptidase action with P4 Glu or Asp, P1 preferably Glu &gt; Asp, P1' hydrophobic and P2' Ala.</text>
        <dbReference type="EC" id="3.4.24.78"/>
    </reaction>
</comment>
<evidence type="ECO:0000313" key="6">
    <source>
        <dbReference type="Proteomes" id="UP000037175"/>
    </source>
</evidence>
<dbReference type="InterPro" id="IPR005080">
    <property type="entry name" value="Peptidase_A25"/>
</dbReference>
<evidence type="ECO:0000313" key="5">
    <source>
        <dbReference type="EMBL" id="KNZ68548.1"/>
    </source>
</evidence>
<dbReference type="InterPro" id="IPR023430">
    <property type="entry name" value="Pept_HybD-like_dom_sf"/>
</dbReference>
<reference evidence="6" key="1">
    <citation type="submission" date="2015-07" db="EMBL/GenBank/DDBJ databases">
        <title>Complete Genome of Thermincola ferriacetica strain Z-0001T.</title>
        <authorList>
            <person name="Lusk B."/>
            <person name="Badalamenti J.P."/>
            <person name="Parameswaran P."/>
            <person name="Bond D.R."/>
            <person name="Torres C.I."/>
        </authorList>
    </citation>
    <scope>NUCLEOTIDE SEQUENCE [LARGE SCALE GENOMIC DNA]</scope>
    <source>
        <strain evidence="6">Z-0001</strain>
    </source>
</reference>
<comment type="subunit">
    <text evidence="4">Homotetramer.</text>
</comment>
<sequence>MKRSEFLKRFGIKLDMAVEAHDLIRGETGREIPGVKMDKQTFSQGEITVINIMEPLGAQIMGKPIGTYITIDAPVIRENNKLAHKEVTAKLAEQLGSILNLKPEDSALLVGLGNWNATPDALGPRVIHYSLATRHLRKYGPQEIFGVLRPVSALAPGVLGITGIETAEIIKGVVDRVQPNLVIAIDALAAQSVERIGTSIQIANTGINPGSGVGNIRAGITQEFLGVPVIAIGVPTVVNAATIAQSVLDQFMQQINQNPVLAKTVANLNPISVDQAIKNVLQPYQENLMVTPKEIDDLINNIGKIIAAGIGHALHPSVAPEDLEMLVH</sequence>
<dbReference type="GO" id="GO:0006508">
    <property type="term" value="P:proteolysis"/>
    <property type="evidence" value="ECO:0007669"/>
    <property type="project" value="UniProtKB-UniRule"/>
</dbReference>
<dbReference type="GO" id="GO:0009847">
    <property type="term" value="P:spore germination"/>
    <property type="evidence" value="ECO:0007669"/>
    <property type="project" value="UniProtKB-UniRule"/>
</dbReference>
<dbReference type="SUPFAM" id="SSF53163">
    <property type="entry name" value="HybD-like"/>
    <property type="match status" value="1"/>
</dbReference>
<evidence type="ECO:0000256" key="4">
    <source>
        <dbReference type="HAMAP-Rule" id="MF_00626"/>
    </source>
</evidence>
<dbReference type="PATRIC" id="fig|281456.6.peg.3010"/>
<dbReference type="Proteomes" id="UP000037175">
    <property type="component" value="Unassembled WGS sequence"/>
</dbReference>
<dbReference type="RefSeq" id="WP_052218861.1">
    <property type="nucleotide sequence ID" value="NZ_LGTE01000027.1"/>
</dbReference>
<keyword evidence="2 4" id="KW-0378">Hydrolase</keyword>
<dbReference type="GO" id="GO:0004222">
    <property type="term" value="F:metalloendopeptidase activity"/>
    <property type="evidence" value="ECO:0007669"/>
    <property type="project" value="UniProtKB-UniRule"/>
</dbReference>
<comment type="similarity">
    <text evidence="4">Belongs to the peptidase A25 family.</text>
</comment>
<feature type="propeptide" id="PRO_5005726749" evidence="4">
    <location>
        <begin position="1"/>
        <end position="15"/>
    </location>
</feature>
<keyword evidence="6" id="KW-1185">Reference proteome</keyword>
<dbReference type="EC" id="3.4.24.78" evidence="4"/>